<dbReference type="InterPro" id="IPR036164">
    <property type="entry name" value="bL21-like_sf"/>
</dbReference>
<name>A0A5D0MP94_FLESI</name>
<keyword evidence="5 6" id="KW-0687">Ribonucleoprotein</keyword>
<dbReference type="NCBIfam" id="TIGR00061">
    <property type="entry name" value="L21"/>
    <property type="match status" value="1"/>
</dbReference>
<evidence type="ECO:0000256" key="6">
    <source>
        <dbReference type="HAMAP-Rule" id="MF_01363"/>
    </source>
</evidence>
<proteinExistence type="inferred from homology"/>
<sequence length="103" mass="11730">MFAILKTGGKQYTVKPGDVIDVEKIDAEKGGTVELKNILAVSDDKKFNVGNPYIDNASVEAEVVDQIRGKKVVVFKRKPKKDYKRKYGHRQYFTKLKVKEIKV</sequence>
<dbReference type="AlphaFoldDB" id="A0A5D0MP94"/>
<evidence type="ECO:0000256" key="3">
    <source>
        <dbReference type="ARBA" id="ARBA00022884"/>
    </source>
</evidence>
<evidence type="ECO:0000313" key="8">
    <source>
        <dbReference type="EMBL" id="TYB34886.1"/>
    </source>
</evidence>
<dbReference type="SUPFAM" id="SSF141091">
    <property type="entry name" value="L21p-like"/>
    <property type="match status" value="1"/>
</dbReference>
<comment type="subunit">
    <text evidence="6">Part of the 50S ribosomal subunit. Contacts protein L20.</text>
</comment>
<dbReference type="GO" id="GO:0019843">
    <property type="term" value="F:rRNA binding"/>
    <property type="evidence" value="ECO:0007669"/>
    <property type="project" value="UniProtKB-UniRule"/>
</dbReference>
<dbReference type="GO" id="GO:0006412">
    <property type="term" value="P:translation"/>
    <property type="evidence" value="ECO:0007669"/>
    <property type="project" value="UniProtKB-UniRule"/>
</dbReference>
<comment type="similarity">
    <text evidence="1 6 7">Belongs to the bacterial ribosomal protein bL21 family.</text>
</comment>
<dbReference type="InterPro" id="IPR001787">
    <property type="entry name" value="Ribosomal_bL21"/>
</dbReference>
<comment type="caution">
    <text evidence="8">The sequence shown here is derived from an EMBL/GenBank/DDBJ whole genome shotgun (WGS) entry which is preliminary data.</text>
</comment>
<keyword evidence="4 6" id="KW-0689">Ribosomal protein</keyword>
<comment type="function">
    <text evidence="6 7">This protein binds to 23S rRNA in the presence of protein L20.</text>
</comment>
<dbReference type="Pfam" id="PF00829">
    <property type="entry name" value="Ribosomal_L21p"/>
    <property type="match status" value="1"/>
</dbReference>
<dbReference type="RefSeq" id="WP_303700198.1">
    <property type="nucleotide sequence ID" value="NZ_VSIV01000051.1"/>
</dbReference>
<dbReference type="GO" id="GO:0005737">
    <property type="term" value="C:cytoplasm"/>
    <property type="evidence" value="ECO:0007669"/>
    <property type="project" value="UniProtKB-ARBA"/>
</dbReference>
<dbReference type="InterPro" id="IPR028909">
    <property type="entry name" value="bL21-like"/>
</dbReference>
<dbReference type="Proteomes" id="UP000323337">
    <property type="component" value="Unassembled WGS sequence"/>
</dbReference>
<evidence type="ECO:0000256" key="2">
    <source>
        <dbReference type="ARBA" id="ARBA00022730"/>
    </source>
</evidence>
<evidence type="ECO:0000256" key="1">
    <source>
        <dbReference type="ARBA" id="ARBA00008563"/>
    </source>
</evidence>
<dbReference type="GO" id="GO:1990904">
    <property type="term" value="C:ribonucleoprotein complex"/>
    <property type="evidence" value="ECO:0007669"/>
    <property type="project" value="UniProtKB-KW"/>
</dbReference>
<evidence type="ECO:0000313" key="9">
    <source>
        <dbReference type="Proteomes" id="UP000323337"/>
    </source>
</evidence>
<reference evidence="8 9" key="1">
    <citation type="submission" date="2019-08" db="EMBL/GenBank/DDBJ databases">
        <title>Genomic characterization of a novel candidate phylum (ARYD3) from a high temperature, high salinity tertiary oil reservoir in north central Oklahoma, USA.</title>
        <authorList>
            <person name="Youssef N.H."/>
            <person name="Yadav A."/>
            <person name="Elshahed M.S."/>
        </authorList>
    </citation>
    <scope>NUCLEOTIDE SEQUENCE [LARGE SCALE GENOMIC DNA]</scope>
    <source>
        <strain evidence="8">ARYD1</strain>
    </source>
</reference>
<dbReference type="InterPro" id="IPR018258">
    <property type="entry name" value="Ribosomal_bL21_CS"/>
</dbReference>
<keyword evidence="2 6" id="KW-0699">rRNA-binding</keyword>
<dbReference type="PANTHER" id="PTHR21349">
    <property type="entry name" value="50S RIBOSOMAL PROTEIN L21"/>
    <property type="match status" value="1"/>
</dbReference>
<organism evidence="8 9">
    <name type="scientific">Flexistipes sinusarabici</name>
    <dbReference type="NCBI Taxonomy" id="2352"/>
    <lineage>
        <taxon>Bacteria</taxon>
        <taxon>Pseudomonadati</taxon>
        <taxon>Deferribacterota</taxon>
        <taxon>Deferribacteres</taxon>
        <taxon>Deferribacterales</taxon>
        <taxon>Flexistipitaceae</taxon>
        <taxon>Flexistipes</taxon>
    </lineage>
</organism>
<evidence type="ECO:0000256" key="4">
    <source>
        <dbReference type="ARBA" id="ARBA00022980"/>
    </source>
</evidence>
<protein>
    <recommendedName>
        <fullName evidence="6">Large ribosomal subunit protein bL21</fullName>
    </recommendedName>
</protein>
<gene>
    <name evidence="6 8" type="primary">rplU</name>
    <name evidence="8" type="ORF">FXF49_01755</name>
</gene>
<accession>A0A5D0MP94</accession>
<dbReference type="GO" id="GO:0003735">
    <property type="term" value="F:structural constituent of ribosome"/>
    <property type="evidence" value="ECO:0007669"/>
    <property type="project" value="InterPro"/>
</dbReference>
<dbReference type="GO" id="GO:0005840">
    <property type="term" value="C:ribosome"/>
    <property type="evidence" value="ECO:0007669"/>
    <property type="project" value="UniProtKB-KW"/>
</dbReference>
<dbReference type="PROSITE" id="PS01169">
    <property type="entry name" value="RIBOSOMAL_L21"/>
    <property type="match status" value="1"/>
</dbReference>
<dbReference type="PANTHER" id="PTHR21349:SF0">
    <property type="entry name" value="LARGE RIBOSOMAL SUBUNIT PROTEIN BL21M"/>
    <property type="match status" value="1"/>
</dbReference>
<dbReference type="HAMAP" id="MF_01363">
    <property type="entry name" value="Ribosomal_bL21"/>
    <property type="match status" value="1"/>
</dbReference>
<evidence type="ECO:0000256" key="5">
    <source>
        <dbReference type="ARBA" id="ARBA00023274"/>
    </source>
</evidence>
<evidence type="ECO:0000256" key="7">
    <source>
        <dbReference type="RuleBase" id="RU000562"/>
    </source>
</evidence>
<dbReference type="EMBL" id="VSIV01000051">
    <property type="protein sequence ID" value="TYB34886.1"/>
    <property type="molecule type" value="Genomic_DNA"/>
</dbReference>
<keyword evidence="3 6" id="KW-0694">RNA-binding</keyword>